<keyword evidence="2" id="KW-1185">Reference proteome</keyword>
<protein>
    <submittedName>
        <fullName evidence="1">Phage tail protein</fullName>
    </submittedName>
</protein>
<dbReference type="Proteomes" id="UP000185696">
    <property type="component" value="Unassembled WGS sequence"/>
</dbReference>
<accession>A0A7Z0WMA4</accession>
<dbReference type="AlphaFoldDB" id="A0A7Z0WMA4"/>
<dbReference type="OrthoDB" id="9790161at2"/>
<dbReference type="RefSeq" id="WP_075133916.1">
    <property type="nucleotide sequence ID" value="NZ_MSIF01000007.1"/>
</dbReference>
<evidence type="ECO:0000313" key="1">
    <source>
        <dbReference type="EMBL" id="OLF10195.1"/>
    </source>
</evidence>
<dbReference type="PANTHER" id="PTHR38009">
    <property type="entry name" value="CONSERVED HYPOTHETICAL PHAGE TAIL PROTEIN"/>
    <property type="match status" value="1"/>
</dbReference>
<comment type="caution">
    <text evidence="1">The sequence shown here is derived from an EMBL/GenBank/DDBJ whole genome shotgun (WGS) entry which is preliminary data.</text>
</comment>
<dbReference type="EMBL" id="MSIF01000007">
    <property type="protein sequence ID" value="OLF10195.1"/>
    <property type="molecule type" value="Genomic_DNA"/>
</dbReference>
<dbReference type="PANTHER" id="PTHR38009:SF1">
    <property type="entry name" value="CONSERVED HYPOTHETICAL PHAGE TAIL PROTEIN"/>
    <property type="match status" value="1"/>
</dbReference>
<organism evidence="1 2">
    <name type="scientific">Actinophytocola xinjiangensis</name>
    <dbReference type="NCBI Taxonomy" id="485602"/>
    <lineage>
        <taxon>Bacteria</taxon>
        <taxon>Bacillati</taxon>
        <taxon>Actinomycetota</taxon>
        <taxon>Actinomycetes</taxon>
        <taxon>Pseudonocardiales</taxon>
        <taxon>Pseudonocardiaceae</taxon>
    </lineage>
</organism>
<dbReference type="NCBIfam" id="TIGR02241">
    <property type="entry name" value="conserved hypothetical phage tail region protein"/>
    <property type="match status" value="1"/>
</dbReference>
<dbReference type="InterPro" id="IPR010667">
    <property type="entry name" value="Phage_T4_Gp19"/>
</dbReference>
<evidence type="ECO:0000313" key="2">
    <source>
        <dbReference type="Proteomes" id="UP000185696"/>
    </source>
</evidence>
<sequence>MPPVTRDDPYAAYNFLVIVTNVSDDGVAVSGSFTEASGLDVEIPVIEYRTGSEDITVRKLTGLRKAPSALTFKRGVTGHVGFWNWVVEALNGKVRRTSGSIVMLDENRQEVMRWNFDRAWPTKYTGPSFNATKNEIAMETLVLAVESFLIDA</sequence>
<dbReference type="InterPro" id="IPR011747">
    <property type="entry name" value="CHP02241"/>
</dbReference>
<name>A0A7Z0WMA4_9PSEU</name>
<proteinExistence type="predicted"/>
<dbReference type="Pfam" id="PF06841">
    <property type="entry name" value="Phage_T4_gp19"/>
    <property type="match status" value="1"/>
</dbReference>
<dbReference type="GO" id="GO:0005198">
    <property type="term" value="F:structural molecule activity"/>
    <property type="evidence" value="ECO:0007669"/>
    <property type="project" value="InterPro"/>
</dbReference>
<reference evidence="1 2" key="1">
    <citation type="submission" date="2016-12" db="EMBL/GenBank/DDBJ databases">
        <title>The draft genome sequence of Actinophytocola xinjiangensis.</title>
        <authorList>
            <person name="Wang W."/>
            <person name="Yuan L."/>
        </authorList>
    </citation>
    <scope>NUCLEOTIDE SEQUENCE [LARGE SCALE GENOMIC DNA]</scope>
    <source>
        <strain evidence="1 2">CGMCC 4.4663</strain>
    </source>
</reference>
<gene>
    <name evidence="1" type="ORF">BLA60_17285</name>
</gene>